<dbReference type="PROSITE" id="PS00775">
    <property type="entry name" value="GLYCOSYL_HYDROL_F3"/>
    <property type="match status" value="1"/>
</dbReference>
<dbReference type="NCBIfam" id="NF003740">
    <property type="entry name" value="PRK05337.1"/>
    <property type="match status" value="1"/>
</dbReference>
<organism evidence="7 8">
    <name type="scientific">Parvularcula marina</name>
    <dbReference type="NCBI Taxonomy" id="2292771"/>
    <lineage>
        <taxon>Bacteria</taxon>
        <taxon>Pseudomonadati</taxon>
        <taxon>Pseudomonadota</taxon>
        <taxon>Alphaproteobacteria</taxon>
        <taxon>Parvularculales</taxon>
        <taxon>Parvularculaceae</taxon>
        <taxon>Parvularcula</taxon>
    </lineage>
</organism>
<comment type="similarity">
    <text evidence="2">Belongs to the glycosyl hydrolase 3 family.</text>
</comment>
<evidence type="ECO:0000313" key="7">
    <source>
        <dbReference type="EMBL" id="RFB06189.1"/>
    </source>
</evidence>
<dbReference type="GO" id="GO:0009254">
    <property type="term" value="P:peptidoglycan turnover"/>
    <property type="evidence" value="ECO:0007669"/>
    <property type="project" value="TreeGrafter"/>
</dbReference>
<name>A0A371RL46_9PROT</name>
<dbReference type="Proteomes" id="UP000264589">
    <property type="component" value="Unassembled WGS sequence"/>
</dbReference>
<dbReference type="PANTHER" id="PTHR30480:SF13">
    <property type="entry name" value="BETA-HEXOSAMINIDASE"/>
    <property type="match status" value="1"/>
</dbReference>
<comment type="caution">
    <text evidence="7">The sequence shown here is derived from an EMBL/GenBank/DDBJ whole genome shotgun (WGS) entry which is preliminary data.</text>
</comment>
<evidence type="ECO:0000256" key="3">
    <source>
        <dbReference type="ARBA" id="ARBA00012663"/>
    </source>
</evidence>
<keyword evidence="4 7" id="KW-0378">Hydrolase</keyword>
<evidence type="ECO:0000256" key="1">
    <source>
        <dbReference type="ARBA" id="ARBA00001231"/>
    </source>
</evidence>
<dbReference type="SUPFAM" id="SSF51445">
    <property type="entry name" value="(Trans)glycosidases"/>
    <property type="match status" value="1"/>
</dbReference>
<evidence type="ECO:0000256" key="4">
    <source>
        <dbReference type="ARBA" id="ARBA00022801"/>
    </source>
</evidence>
<sequence length="339" mass="36351">MVRNVIFGCEGQSLTADEKAFFSDTNPWGFILFRRNCETAEQTRILCTELRTLLGRNVPILIDHEGGRVSRLSPHIVPKRVAMGEIGELAEKAGLDKAEEAARIAGEILGRDSRLVGCNVNCAPMIDVRQPGAHDIVGDRAFSEDPEIVAKLGRALADGLFAGGCLPIAKHIPGHGRAMCDSHLDLPRVCEAGEGLDSTDFAPFRALNDIPLGMTAHIVYEAVDPDQPATLSSKVIDDIIRGQIGFDGLLMTDDLSMKALTGSFTERAEGSLKAGCDLVLHCNGDMAEMVAVAIGCGPLSAEAARRSEKALSQLREPSAIDMAKLEERFASLMEPSTLS</sequence>
<keyword evidence="5 7" id="KW-0326">Glycosidase</keyword>
<gene>
    <name evidence="7" type="ORF">DX908_13485</name>
</gene>
<dbReference type="RefSeq" id="WP_116392822.1">
    <property type="nucleotide sequence ID" value="NZ_QUQO01000001.1"/>
</dbReference>
<dbReference type="InterPro" id="IPR001764">
    <property type="entry name" value="Glyco_hydro_3_N"/>
</dbReference>
<dbReference type="FunCoup" id="A0A371RL46">
    <property type="interactions" value="316"/>
</dbReference>
<evidence type="ECO:0000313" key="8">
    <source>
        <dbReference type="Proteomes" id="UP000264589"/>
    </source>
</evidence>
<feature type="domain" description="Glycoside hydrolase family 3 N-terminal" evidence="6">
    <location>
        <begin position="18"/>
        <end position="291"/>
    </location>
</feature>
<dbReference type="OrthoDB" id="9786661at2"/>
<dbReference type="InParanoid" id="A0A371RL46"/>
<dbReference type="EC" id="3.2.1.52" evidence="3"/>
<dbReference type="AlphaFoldDB" id="A0A371RL46"/>
<reference evidence="7 8" key="1">
    <citation type="submission" date="2018-08" db="EMBL/GenBank/DDBJ databases">
        <title>Parvularcula sp. SM1705, isolated from surface water of the South Sea China.</title>
        <authorList>
            <person name="Sun L."/>
        </authorList>
    </citation>
    <scope>NUCLEOTIDE SEQUENCE [LARGE SCALE GENOMIC DNA]</scope>
    <source>
        <strain evidence="7 8">SM1705</strain>
    </source>
</reference>
<dbReference type="EMBL" id="QUQO01000001">
    <property type="protein sequence ID" value="RFB06189.1"/>
    <property type="molecule type" value="Genomic_DNA"/>
</dbReference>
<proteinExistence type="inferred from homology"/>
<evidence type="ECO:0000259" key="6">
    <source>
        <dbReference type="Pfam" id="PF00933"/>
    </source>
</evidence>
<accession>A0A371RL46</accession>
<dbReference type="GO" id="GO:0004563">
    <property type="term" value="F:beta-N-acetylhexosaminidase activity"/>
    <property type="evidence" value="ECO:0007669"/>
    <property type="project" value="UniProtKB-EC"/>
</dbReference>
<dbReference type="InterPro" id="IPR019800">
    <property type="entry name" value="Glyco_hydro_3_AS"/>
</dbReference>
<dbReference type="Pfam" id="PF00933">
    <property type="entry name" value="Glyco_hydro_3"/>
    <property type="match status" value="1"/>
</dbReference>
<dbReference type="GO" id="GO:0005975">
    <property type="term" value="P:carbohydrate metabolic process"/>
    <property type="evidence" value="ECO:0007669"/>
    <property type="project" value="InterPro"/>
</dbReference>
<dbReference type="InterPro" id="IPR050226">
    <property type="entry name" value="NagZ_Beta-hexosaminidase"/>
</dbReference>
<dbReference type="InterPro" id="IPR017853">
    <property type="entry name" value="GH"/>
</dbReference>
<protein>
    <recommendedName>
        <fullName evidence="3">beta-N-acetylhexosaminidase</fullName>
        <ecNumber evidence="3">3.2.1.52</ecNumber>
    </recommendedName>
</protein>
<evidence type="ECO:0000256" key="2">
    <source>
        <dbReference type="ARBA" id="ARBA00005336"/>
    </source>
</evidence>
<evidence type="ECO:0000256" key="5">
    <source>
        <dbReference type="ARBA" id="ARBA00023295"/>
    </source>
</evidence>
<comment type="catalytic activity">
    <reaction evidence="1">
        <text>Hydrolysis of terminal non-reducing N-acetyl-D-hexosamine residues in N-acetyl-beta-D-hexosaminides.</text>
        <dbReference type="EC" id="3.2.1.52"/>
    </reaction>
</comment>
<keyword evidence="8" id="KW-1185">Reference proteome</keyword>
<dbReference type="PANTHER" id="PTHR30480">
    <property type="entry name" value="BETA-HEXOSAMINIDASE-RELATED"/>
    <property type="match status" value="1"/>
</dbReference>
<dbReference type="InterPro" id="IPR036962">
    <property type="entry name" value="Glyco_hydro_3_N_sf"/>
</dbReference>
<dbReference type="Gene3D" id="3.20.20.300">
    <property type="entry name" value="Glycoside hydrolase, family 3, N-terminal domain"/>
    <property type="match status" value="1"/>
</dbReference>